<dbReference type="PANTHER" id="PTHR22767:SF3">
    <property type="entry name" value="N-ALPHA-ACETYLTRANSFERASE 25, NATB AUXILIARY SUBUNIT"/>
    <property type="match status" value="1"/>
</dbReference>
<dbReference type="InterPro" id="IPR011990">
    <property type="entry name" value="TPR-like_helical_dom_sf"/>
</dbReference>
<feature type="region of interest" description="Disordered" evidence="2">
    <location>
        <begin position="770"/>
        <end position="796"/>
    </location>
</feature>
<accession>B0CSK8</accession>
<gene>
    <name evidence="3" type="ORF">LACBIDRAFT_306042</name>
</gene>
<reference evidence="3 4" key="1">
    <citation type="journal article" date="2008" name="Nature">
        <title>The genome of Laccaria bicolor provides insights into mycorrhizal symbiosis.</title>
        <authorList>
            <person name="Martin F."/>
            <person name="Aerts A."/>
            <person name="Ahren D."/>
            <person name="Brun A."/>
            <person name="Danchin E.G.J."/>
            <person name="Duchaussoy F."/>
            <person name="Gibon J."/>
            <person name="Kohler A."/>
            <person name="Lindquist E."/>
            <person name="Pereda V."/>
            <person name="Salamov A."/>
            <person name="Shapiro H.J."/>
            <person name="Wuyts J."/>
            <person name="Blaudez D."/>
            <person name="Buee M."/>
            <person name="Brokstein P."/>
            <person name="Canbaeck B."/>
            <person name="Cohen D."/>
            <person name="Courty P.E."/>
            <person name="Coutinho P.M."/>
            <person name="Delaruelle C."/>
            <person name="Detter J.C."/>
            <person name="Deveau A."/>
            <person name="DiFazio S."/>
            <person name="Duplessis S."/>
            <person name="Fraissinet-Tachet L."/>
            <person name="Lucic E."/>
            <person name="Frey-Klett P."/>
            <person name="Fourrey C."/>
            <person name="Feussner I."/>
            <person name="Gay G."/>
            <person name="Grimwood J."/>
            <person name="Hoegger P.J."/>
            <person name="Jain P."/>
            <person name="Kilaru S."/>
            <person name="Labbe J."/>
            <person name="Lin Y.C."/>
            <person name="Legue V."/>
            <person name="Le Tacon F."/>
            <person name="Marmeisse R."/>
            <person name="Melayah D."/>
            <person name="Montanini B."/>
            <person name="Muratet M."/>
            <person name="Nehls U."/>
            <person name="Niculita-Hirzel H."/>
            <person name="Oudot-Le Secq M.P."/>
            <person name="Peter M."/>
            <person name="Quesneville H."/>
            <person name="Rajashekar B."/>
            <person name="Reich M."/>
            <person name="Rouhier N."/>
            <person name="Schmutz J."/>
            <person name="Yin T."/>
            <person name="Chalot M."/>
            <person name="Henrissat B."/>
            <person name="Kuees U."/>
            <person name="Lucas S."/>
            <person name="Van de Peer Y."/>
            <person name="Podila G.K."/>
            <person name="Polle A."/>
            <person name="Pukkila P.J."/>
            <person name="Richardson P.M."/>
            <person name="Rouze P."/>
            <person name="Sanders I.R."/>
            <person name="Stajich J.E."/>
            <person name="Tunlid A."/>
            <person name="Tuskan G."/>
            <person name="Grigoriev I.V."/>
        </authorList>
    </citation>
    <scope>NUCLEOTIDE SEQUENCE [LARGE SCALE GENOMIC DNA]</scope>
    <source>
        <strain evidence="4">S238N-H82 / ATCC MYA-4686</strain>
    </source>
</reference>
<evidence type="ECO:0000313" key="3">
    <source>
        <dbReference type="EMBL" id="EDR14861.1"/>
    </source>
</evidence>
<dbReference type="Proteomes" id="UP000001194">
    <property type="component" value="Unassembled WGS sequence"/>
</dbReference>
<dbReference type="HOGENOM" id="CLU_008075_1_0_1"/>
<dbReference type="KEGG" id="lbc:LACBIDRAFT_306042"/>
<dbReference type="InParanoid" id="B0CSK8"/>
<dbReference type="InterPro" id="IPR019183">
    <property type="entry name" value="NAA25_NatB_aux_su"/>
</dbReference>
<evidence type="ECO:0000256" key="1">
    <source>
        <dbReference type="ARBA" id="ARBA00006298"/>
    </source>
</evidence>
<protein>
    <submittedName>
        <fullName evidence="3">Actin cytoskeleton organization protein</fullName>
    </submittedName>
</protein>
<evidence type="ECO:0000256" key="2">
    <source>
        <dbReference type="SAM" id="MobiDB-lite"/>
    </source>
</evidence>
<sequence length="939" mass="106616">MSTAALDRQIRPIYDALDTGSNKSAIVACNKLLKKHPKNELVKALKALALVRSQKVEESLVLCDEVLEEKPTSDAVLTAMMHVLRGLGRHNDMVTMFEEAYKQQPTNEELGVQTFFANVRANHWKSAQQIATRMHKQFQEDRYLYWSVISSVLQAKDASTPKTMRTILYKLAHRMITSSPTPPYLNADRFHLHLSILSELELFDEARKLLDSEVGRNICATSLSCNEVRRELWKRQGLVREEGERAEKLIKEKGDRNWLEFLAVLDATFDCLVISPTDVAPTTLEDAKKECATRVQETRVLFTRVAEEDGSKDRSGLLALLELEKRARDHGVSEEPTRLVDLMERYFNEIGDKVCCFEDLKPYTLLGSDEHCRWIAFLERVPSMFSSIDGLRRFINAYKFLRHSLTSSEITADTESARVALYAKKYMEALPLGSDLPTTELQPADDLVLLAGNTFISLWKLTEDDNNLFKAASLLEFALTKSKQSFLVRLMLIRVYRLLGAPSLALEHYRAMHVKQVQHDTLSHLILSRASTFSLAAMGDLTLATECLESTQIYLSNSQETGDFVVRAFTGEKYSQIPQFILFEDRLENSLQRDTVKVEHLRMRLTHEPITSDIIDMELIELKFIFDRTHHDNRDFDILPSYQPRISPNLNELTLLLGRPEGHGWLSTFLQVYIRAFQQSSDLDDTVEEKLLIGDRPKQTADYDRHLSLRERLCEQNEEYLKTLTSDELAFVHYARALADWLEPYHDYTRPPPAAVLAEAAKQTELKTGHPLKGIDIPPNGASHGQKKDEEPPAVRDPPELVVKHFEKLKMRFEEVQSKSPVDVLHVATLAQEAYLLFIIESLRFKPASVVKVNKLGGLVSSFKCIRTGAISVLKEISSELIKRADFEGTSEGPKCFIGLEELDPDFVLGLSKKVIDARKKVFEGVGKGLGRITATYAS</sequence>
<dbReference type="FunCoup" id="B0CSK8">
    <property type="interactions" value="574"/>
</dbReference>
<dbReference type="AlphaFoldDB" id="B0CSK8"/>
<dbReference type="STRING" id="486041.B0CSK8"/>
<feature type="compositionally biased region" description="Basic and acidic residues" evidence="2">
    <location>
        <begin position="786"/>
        <end position="796"/>
    </location>
</feature>
<dbReference type="Gene3D" id="1.25.40.1040">
    <property type="match status" value="1"/>
</dbReference>
<evidence type="ECO:0000313" key="4">
    <source>
        <dbReference type="Proteomes" id="UP000001194"/>
    </source>
</evidence>
<dbReference type="PANTHER" id="PTHR22767">
    <property type="entry name" value="N-TERMINAL ACETYLTRANSFERASE-RELATED"/>
    <property type="match status" value="1"/>
</dbReference>
<dbReference type="EMBL" id="DS547092">
    <property type="protein sequence ID" value="EDR14861.1"/>
    <property type="molecule type" value="Genomic_DNA"/>
</dbReference>
<name>B0CSK8_LACBS</name>
<proteinExistence type="inferred from homology"/>
<dbReference type="Pfam" id="PF09797">
    <property type="entry name" value="NatB_MDM20"/>
    <property type="match status" value="1"/>
</dbReference>
<dbReference type="GeneID" id="6070914"/>
<organism evidence="4">
    <name type="scientific">Laccaria bicolor (strain S238N-H82 / ATCC MYA-4686)</name>
    <name type="common">Bicoloured deceiver</name>
    <name type="synonym">Laccaria laccata var. bicolor</name>
    <dbReference type="NCBI Taxonomy" id="486041"/>
    <lineage>
        <taxon>Eukaryota</taxon>
        <taxon>Fungi</taxon>
        <taxon>Dikarya</taxon>
        <taxon>Basidiomycota</taxon>
        <taxon>Agaricomycotina</taxon>
        <taxon>Agaricomycetes</taxon>
        <taxon>Agaricomycetidae</taxon>
        <taxon>Agaricales</taxon>
        <taxon>Agaricineae</taxon>
        <taxon>Hydnangiaceae</taxon>
        <taxon>Laccaria</taxon>
    </lineage>
</organism>
<comment type="similarity">
    <text evidence="1">Belongs to the MDM20/NAA25 family.</text>
</comment>
<dbReference type="GO" id="GO:0031416">
    <property type="term" value="C:NatB complex"/>
    <property type="evidence" value="ECO:0007669"/>
    <property type="project" value="TreeGrafter"/>
</dbReference>
<dbReference type="OrthoDB" id="1874341at2759"/>
<dbReference type="RefSeq" id="XP_001875420.1">
    <property type="nucleotide sequence ID" value="XM_001875385.1"/>
</dbReference>
<keyword evidence="4" id="KW-1185">Reference proteome</keyword>
<dbReference type="SUPFAM" id="SSF48452">
    <property type="entry name" value="TPR-like"/>
    <property type="match status" value="1"/>
</dbReference>